<keyword evidence="1" id="KW-0175">Coiled coil</keyword>
<protein>
    <submittedName>
        <fullName evidence="2">Uncharacterized protein</fullName>
    </submittedName>
</protein>
<accession>A0A0S4ILE7</accession>
<sequence>MDRDRLQRELEDAVTTRESLLIQYGDVLKDVRELETMRADLETARGESARYSSALDDANKALTLQLEALAQQVNKCDAAEAQERLMSREKLALEEKLQKLSHKNRVLLEELKKMASDADEGSERHAKELCELGNQLETLHNEVLALRTIAAEKRQVDLQLSAEKSIAAERQERIKSLEDDLTAANAELDATVQDLDEARAHMSLHRDALESVELSQHQTETVATNAATDLQQLRMEFAQLQRRYGALEQRLAAAEDDRHEMQIEIDDAEQSVQDWKAQFAESRRELSKLESQLHASTATFEAKAIQWQQELEVCQQQL</sequence>
<dbReference type="SUPFAM" id="SSF57997">
    <property type="entry name" value="Tropomyosin"/>
    <property type="match status" value="1"/>
</dbReference>
<evidence type="ECO:0000256" key="1">
    <source>
        <dbReference type="SAM" id="Coils"/>
    </source>
</evidence>
<dbReference type="Proteomes" id="UP000051952">
    <property type="component" value="Unassembled WGS sequence"/>
</dbReference>
<feature type="coiled-coil region" evidence="1">
    <location>
        <begin position="76"/>
        <end position="117"/>
    </location>
</feature>
<keyword evidence="3" id="KW-1185">Reference proteome</keyword>
<feature type="non-terminal residue" evidence="2">
    <location>
        <position position="318"/>
    </location>
</feature>
<proteinExistence type="predicted"/>
<evidence type="ECO:0000313" key="3">
    <source>
        <dbReference type="Proteomes" id="UP000051952"/>
    </source>
</evidence>
<name>A0A0S4ILE7_BODSA</name>
<reference evidence="3" key="1">
    <citation type="submission" date="2015-09" db="EMBL/GenBank/DDBJ databases">
        <authorList>
            <consortium name="Pathogen Informatics"/>
        </authorList>
    </citation>
    <scope>NUCLEOTIDE SEQUENCE [LARGE SCALE GENOMIC DNA]</scope>
    <source>
        <strain evidence="3">Lake Konstanz</strain>
    </source>
</reference>
<feature type="coiled-coil region" evidence="1">
    <location>
        <begin position="167"/>
        <end position="292"/>
    </location>
</feature>
<dbReference type="Gene3D" id="1.10.287.1490">
    <property type="match status" value="1"/>
</dbReference>
<dbReference type="AlphaFoldDB" id="A0A0S4ILE7"/>
<dbReference type="EMBL" id="CYKH01000080">
    <property type="protein sequence ID" value="CUE70052.1"/>
    <property type="molecule type" value="Genomic_DNA"/>
</dbReference>
<organism evidence="2 3">
    <name type="scientific">Bodo saltans</name>
    <name type="common">Flagellated protozoan</name>
    <dbReference type="NCBI Taxonomy" id="75058"/>
    <lineage>
        <taxon>Eukaryota</taxon>
        <taxon>Discoba</taxon>
        <taxon>Euglenozoa</taxon>
        <taxon>Kinetoplastea</taxon>
        <taxon>Metakinetoplastina</taxon>
        <taxon>Eubodonida</taxon>
        <taxon>Bodonidae</taxon>
        <taxon>Bodo</taxon>
    </lineage>
</organism>
<evidence type="ECO:0000313" key="2">
    <source>
        <dbReference type="EMBL" id="CUE70052.1"/>
    </source>
</evidence>
<dbReference type="VEuPathDB" id="TriTrypDB:BSAL_52295"/>
<gene>
    <name evidence="2" type="ORF">BSAL_52295</name>
</gene>